<keyword evidence="2" id="KW-0472">Membrane</keyword>
<keyword evidence="2" id="KW-0812">Transmembrane</keyword>
<sequence>MDPAAPNNPDNTNSKENSSQTTIQPGQFVVAGEDAPQQTSPAVTPQQSSTSAPSVSLAGERQIPADSQVTPNSAASGVGTQPDPTPYSQPVSELPQDPTQSMQQAVGGEEPKKSGGIKTILTILSFAVLAGIITAVVYFFVLPMVQKKKDESLVDEQIIETSPSPQNSGTSTGFGEIPESTTTPEETINPPAEETPVDPLTIPTQ</sequence>
<dbReference type="AlphaFoldDB" id="A0A0G0WRS8"/>
<dbReference type="EMBL" id="LBZV01000004">
    <property type="protein sequence ID" value="KKR78072.1"/>
    <property type="molecule type" value="Genomic_DNA"/>
</dbReference>
<keyword evidence="2" id="KW-1133">Transmembrane helix</keyword>
<evidence type="ECO:0000256" key="1">
    <source>
        <dbReference type="SAM" id="MobiDB-lite"/>
    </source>
</evidence>
<feature type="compositionally biased region" description="Polar residues" evidence="1">
    <location>
        <begin position="12"/>
        <end position="25"/>
    </location>
</feature>
<feature type="region of interest" description="Disordered" evidence="1">
    <location>
        <begin position="1"/>
        <end position="114"/>
    </location>
</feature>
<feature type="region of interest" description="Disordered" evidence="1">
    <location>
        <begin position="159"/>
        <end position="205"/>
    </location>
</feature>
<proteinExistence type="predicted"/>
<organism evidence="3 4">
    <name type="scientific">Candidatus Curtissbacteria bacterium GW2011_GWA1_40_9</name>
    <dbReference type="NCBI Taxonomy" id="1618408"/>
    <lineage>
        <taxon>Bacteria</taxon>
        <taxon>Candidatus Curtissiibacteriota</taxon>
    </lineage>
</organism>
<reference evidence="3 4" key="1">
    <citation type="journal article" date="2015" name="Nature">
        <title>rRNA introns, odd ribosomes, and small enigmatic genomes across a large radiation of phyla.</title>
        <authorList>
            <person name="Brown C.T."/>
            <person name="Hug L.A."/>
            <person name="Thomas B.C."/>
            <person name="Sharon I."/>
            <person name="Castelle C.J."/>
            <person name="Singh A."/>
            <person name="Wilkins M.J."/>
            <person name="Williams K.H."/>
            <person name="Banfield J.F."/>
        </authorList>
    </citation>
    <scope>NUCLEOTIDE SEQUENCE [LARGE SCALE GENOMIC DNA]</scope>
</reference>
<gene>
    <name evidence="3" type="ORF">UU23_C0004G0054</name>
</gene>
<feature type="compositionally biased region" description="Low complexity" evidence="1">
    <location>
        <begin position="178"/>
        <end position="194"/>
    </location>
</feature>
<evidence type="ECO:0000256" key="2">
    <source>
        <dbReference type="SAM" id="Phobius"/>
    </source>
</evidence>
<feature type="compositionally biased region" description="Polar residues" evidence="1">
    <location>
        <begin position="65"/>
        <end position="79"/>
    </location>
</feature>
<evidence type="ECO:0000313" key="4">
    <source>
        <dbReference type="Proteomes" id="UP000034292"/>
    </source>
</evidence>
<accession>A0A0G0WRS8</accession>
<protein>
    <submittedName>
        <fullName evidence="3">Uncharacterized protein</fullName>
    </submittedName>
</protein>
<evidence type="ECO:0000313" key="3">
    <source>
        <dbReference type="EMBL" id="KKR78072.1"/>
    </source>
</evidence>
<dbReference type="STRING" id="1618408.UU23_C0004G0054"/>
<feature type="compositionally biased region" description="Polar residues" evidence="1">
    <location>
        <begin position="36"/>
        <end position="54"/>
    </location>
</feature>
<feature type="compositionally biased region" description="Polar residues" evidence="1">
    <location>
        <begin position="159"/>
        <end position="173"/>
    </location>
</feature>
<feature type="transmembrane region" description="Helical" evidence="2">
    <location>
        <begin position="120"/>
        <end position="141"/>
    </location>
</feature>
<feature type="compositionally biased region" description="Polar residues" evidence="1">
    <location>
        <begin position="86"/>
        <end position="104"/>
    </location>
</feature>
<dbReference type="Proteomes" id="UP000034292">
    <property type="component" value="Unassembled WGS sequence"/>
</dbReference>
<comment type="caution">
    <text evidence="3">The sequence shown here is derived from an EMBL/GenBank/DDBJ whole genome shotgun (WGS) entry which is preliminary data.</text>
</comment>
<name>A0A0G0WRS8_9BACT</name>
<feature type="compositionally biased region" description="Low complexity" evidence="1">
    <location>
        <begin position="1"/>
        <end position="11"/>
    </location>
</feature>